<proteinExistence type="predicted"/>
<name>A0A8S5TL65_9CAUD</name>
<sequence>MEISTTLIWKSKDLSSLESFYADKKWEAKSLLDSFYITRDKDDVNDFRINVPFLSYVISSNTLEDAKRMAQEYYDTRLKQQAEQYHQ</sequence>
<protein>
    <submittedName>
        <fullName evidence="1">Uncharacterized protein</fullName>
    </submittedName>
</protein>
<reference evidence="1" key="1">
    <citation type="journal article" date="2021" name="Proc. Natl. Acad. Sci. U.S.A.">
        <title>A Catalog of Tens of Thousands of Viruses from Human Metagenomes Reveals Hidden Associations with Chronic Diseases.</title>
        <authorList>
            <person name="Tisza M.J."/>
            <person name="Buck C.B."/>
        </authorList>
    </citation>
    <scope>NUCLEOTIDE SEQUENCE</scope>
    <source>
        <strain evidence="1">Ctz6O13</strain>
    </source>
</reference>
<dbReference type="EMBL" id="BK032843">
    <property type="protein sequence ID" value="DAF63795.1"/>
    <property type="molecule type" value="Genomic_DNA"/>
</dbReference>
<evidence type="ECO:0000313" key="1">
    <source>
        <dbReference type="EMBL" id="DAF63795.1"/>
    </source>
</evidence>
<organism evidence="1">
    <name type="scientific">Podoviridae sp. ctz6O13</name>
    <dbReference type="NCBI Taxonomy" id="2827757"/>
    <lineage>
        <taxon>Viruses</taxon>
        <taxon>Duplodnaviria</taxon>
        <taxon>Heunggongvirae</taxon>
        <taxon>Uroviricota</taxon>
        <taxon>Caudoviricetes</taxon>
    </lineage>
</organism>
<accession>A0A8S5TL65</accession>